<dbReference type="EMBL" id="JBDXSU010000003">
    <property type="protein sequence ID" value="MFB5189677.1"/>
    <property type="molecule type" value="Genomic_DNA"/>
</dbReference>
<proteinExistence type="predicted"/>
<reference evidence="2 3" key="1">
    <citation type="journal article" date="2024" name="Int. J. Mol. Sci.">
        <title>Exploration of Alicyclobacillus spp. Genome in Search of Antibiotic Resistance.</title>
        <authorList>
            <person name="Bucka-Kolendo J."/>
            <person name="Kiousi D.E."/>
            <person name="Dekowska A."/>
            <person name="Mikolajczuk-Szczyrba A."/>
            <person name="Karadedos D.M."/>
            <person name="Michael P."/>
            <person name="Galanis A."/>
            <person name="Sokolowska B."/>
        </authorList>
    </citation>
    <scope>NUCLEOTIDE SEQUENCE [LARGE SCALE GENOMIC DNA]</scope>
    <source>
        <strain evidence="2 3">KKP 3000</strain>
    </source>
</reference>
<comment type="caution">
    <text evidence="2">The sequence shown here is derived from an EMBL/GenBank/DDBJ whole genome shotgun (WGS) entry which is preliminary data.</text>
</comment>
<name>A0ABV5ADF9_9BACL</name>
<feature type="region of interest" description="Disordered" evidence="1">
    <location>
        <begin position="28"/>
        <end position="74"/>
    </location>
</feature>
<organism evidence="2 3">
    <name type="scientific">Alicyclobacillus fastidiosus</name>
    <dbReference type="NCBI Taxonomy" id="392011"/>
    <lineage>
        <taxon>Bacteria</taxon>
        <taxon>Bacillati</taxon>
        <taxon>Bacillota</taxon>
        <taxon>Bacilli</taxon>
        <taxon>Bacillales</taxon>
        <taxon>Alicyclobacillaceae</taxon>
        <taxon>Alicyclobacillus</taxon>
    </lineage>
</organism>
<accession>A0ABV5ADF9</accession>
<evidence type="ECO:0000313" key="3">
    <source>
        <dbReference type="Proteomes" id="UP001579974"/>
    </source>
</evidence>
<keyword evidence="3" id="KW-1185">Reference proteome</keyword>
<sequence>MKFFIIFAAIVVVLGLVFITTSMRAMRREGNDSQTASDEGEYASQVDVVDAQTSTSGASPATDEDRDNARYSEGDVAYREALRMQLRGVDKADATGTSKTKKQILSDVEYRKALRGVISERNQAKGEDETEH</sequence>
<evidence type="ECO:0000256" key="1">
    <source>
        <dbReference type="SAM" id="MobiDB-lite"/>
    </source>
</evidence>
<dbReference type="RefSeq" id="WP_275475274.1">
    <property type="nucleotide sequence ID" value="NZ_CP162940.1"/>
</dbReference>
<gene>
    <name evidence="2" type="ORF">KKP3000_002953</name>
</gene>
<evidence type="ECO:0000313" key="2">
    <source>
        <dbReference type="EMBL" id="MFB5189677.1"/>
    </source>
</evidence>
<evidence type="ECO:0008006" key="4">
    <source>
        <dbReference type="Google" id="ProtNLM"/>
    </source>
</evidence>
<dbReference type="Proteomes" id="UP001579974">
    <property type="component" value="Unassembled WGS sequence"/>
</dbReference>
<protein>
    <recommendedName>
        <fullName evidence="4">SHOCT domain-containing protein</fullName>
    </recommendedName>
</protein>